<dbReference type="Gene3D" id="2.60.410.10">
    <property type="entry name" value="D-Ala-D-Ala carboxypeptidase, C-terminal domain"/>
    <property type="match status" value="1"/>
</dbReference>
<reference evidence="18 19" key="1">
    <citation type="submission" date="2018-09" db="EMBL/GenBank/DDBJ databases">
        <title>Genomic Encyclopedia of Archaeal and Bacterial Type Strains, Phase II (KMG-II): from individual species to whole genera.</title>
        <authorList>
            <person name="Goeker M."/>
        </authorList>
    </citation>
    <scope>NUCLEOTIDE SEQUENCE [LARGE SCALE GENOMIC DNA]</scope>
    <source>
        <strain evidence="18 19">DSM 11458</strain>
    </source>
</reference>
<dbReference type="GO" id="GO:0009002">
    <property type="term" value="F:serine-type D-Ala-D-Ala carboxypeptidase activity"/>
    <property type="evidence" value="ECO:0007669"/>
    <property type="project" value="UniProtKB-EC"/>
</dbReference>
<evidence type="ECO:0000259" key="17">
    <source>
        <dbReference type="SMART" id="SM00936"/>
    </source>
</evidence>
<dbReference type="GO" id="GO:0006508">
    <property type="term" value="P:proteolysis"/>
    <property type="evidence" value="ECO:0007669"/>
    <property type="project" value="UniProtKB-KW"/>
</dbReference>
<dbReference type="Proteomes" id="UP000284407">
    <property type="component" value="Unassembled WGS sequence"/>
</dbReference>
<dbReference type="AlphaFoldDB" id="A0A420DJC5"/>
<organism evidence="18 19">
    <name type="scientific">Sulfitobacter guttiformis</name>
    <dbReference type="NCBI Taxonomy" id="74349"/>
    <lineage>
        <taxon>Bacteria</taxon>
        <taxon>Pseudomonadati</taxon>
        <taxon>Pseudomonadota</taxon>
        <taxon>Alphaproteobacteria</taxon>
        <taxon>Rhodobacterales</taxon>
        <taxon>Roseobacteraceae</taxon>
        <taxon>Sulfitobacter</taxon>
    </lineage>
</organism>
<feature type="chain" id="PRO_5019235000" description="serine-type D-Ala-D-Ala carboxypeptidase" evidence="16">
    <location>
        <begin position="23"/>
        <end position="386"/>
    </location>
</feature>
<evidence type="ECO:0000256" key="13">
    <source>
        <dbReference type="PIRSR" id="PIRSR618044-1"/>
    </source>
</evidence>
<evidence type="ECO:0000256" key="11">
    <source>
        <dbReference type="ARBA" id="ARBA00023316"/>
    </source>
</evidence>
<evidence type="ECO:0000256" key="10">
    <source>
        <dbReference type="ARBA" id="ARBA00022984"/>
    </source>
</evidence>
<dbReference type="InterPro" id="IPR012338">
    <property type="entry name" value="Beta-lactam/transpept-like"/>
</dbReference>
<dbReference type="GO" id="GO:0008360">
    <property type="term" value="P:regulation of cell shape"/>
    <property type="evidence" value="ECO:0007669"/>
    <property type="project" value="UniProtKB-KW"/>
</dbReference>
<gene>
    <name evidence="18" type="ORF">C8N30_3428</name>
</gene>
<evidence type="ECO:0000256" key="4">
    <source>
        <dbReference type="ARBA" id="ARBA00012448"/>
    </source>
</evidence>
<evidence type="ECO:0000256" key="8">
    <source>
        <dbReference type="ARBA" id="ARBA00022801"/>
    </source>
</evidence>
<feature type="domain" description="Peptidase S11 D-Ala-D-Ala carboxypeptidase A C-terminal" evidence="17">
    <location>
        <begin position="269"/>
        <end position="359"/>
    </location>
</feature>
<dbReference type="SUPFAM" id="SSF69189">
    <property type="entry name" value="Penicillin-binding protein associated domain"/>
    <property type="match status" value="1"/>
</dbReference>
<accession>A0A420DJC5</accession>
<dbReference type="Gene3D" id="3.40.710.10">
    <property type="entry name" value="DD-peptidase/beta-lactamase superfamily"/>
    <property type="match status" value="1"/>
</dbReference>
<evidence type="ECO:0000256" key="9">
    <source>
        <dbReference type="ARBA" id="ARBA00022960"/>
    </source>
</evidence>
<dbReference type="EMBL" id="RAQK01000002">
    <property type="protein sequence ID" value="RKE94304.1"/>
    <property type="molecule type" value="Genomic_DNA"/>
</dbReference>
<keyword evidence="9" id="KW-0133">Cell shape</keyword>
<keyword evidence="7 16" id="KW-0732">Signal</keyword>
<dbReference type="EC" id="3.4.16.4" evidence="4"/>
<keyword evidence="11" id="KW-0961">Cell wall biogenesis/degradation</keyword>
<comment type="similarity">
    <text evidence="3 15">Belongs to the peptidase S11 family.</text>
</comment>
<dbReference type="Pfam" id="PF07943">
    <property type="entry name" value="PBP5_C"/>
    <property type="match status" value="1"/>
</dbReference>
<dbReference type="InterPro" id="IPR018044">
    <property type="entry name" value="Peptidase_S11"/>
</dbReference>
<feature type="active site" description="Acyl-ester intermediate" evidence="13">
    <location>
        <position position="54"/>
    </location>
</feature>
<evidence type="ECO:0000256" key="16">
    <source>
        <dbReference type="SAM" id="SignalP"/>
    </source>
</evidence>
<comment type="pathway">
    <text evidence="2">Cell wall biogenesis; peptidoglycan biosynthesis.</text>
</comment>
<dbReference type="InterPro" id="IPR037167">
    <property type="entry name" value="Peptidase_S11_C_sf"/>
</dbReference>
<dbReference type="InterPro" id="IPR015956">
    <property type="entry name" value="Peniciliin-bd_prot_C_sf"/>
</dbReference>
<evidence type="ECO:0000256" key="5">
    <source>
        <dbReference type="ARBA" id="ARBA00022645"/>
    </source>
</evidence>
<dbReference type="PRINTS" id="PR00725">
    <property type="entry name" value="DADACBPTASE1"/>
</dbReference>
<dbReference type="RefSeq" id="WP_037967827.1">
    <property type="nucleotide sequence ID" value="NZ_RAQK01000002.1"/>
</dbReference>
<dbReference type="SUPFAM" id="SSF56601">
    <property type="entry name" value="beta-lactamase/transpeptidase-like"/>
    <property type="match status" value="1"/>
</dbReference>
<feature type="signal peptide" evidence="16">
    <location>
        <begin position="1"/>
        <end position="22"/>
    </location>
</feature>
<keyword evidence="8" id="KW-0378">Hydrolase</keyword>
<dbReference type="Pfam" id="PF00768">
    <property type="entry name" value="Peptidase_S11"/>
    <property type="match status" value="1"/>
</dbReference>
<evidence type="ECO:0000313" key="19">
    <source>
        <dbReference type="Proteomes" id="UP000284407"/>
    </source>
</evidence>
<evidence type="ECO:0000256" key="2">
    <source>
        <dbReference type="ARBA" id="ARBA00004752"/>
    </source>
</evidence>
<comment type="caution">
    <text evidence="18">The sequence shown here is derived from an EMBL/GenBank/DDBJ whole genome shotgun (WGS) entry which is preliminary data.</text>
</comment>
<keyword evidence="19" id="KW-1185">Reference proteome</keyword>
<evidence type="ECO:0000256" key="6">
    <source>
        <dbReference type="ARBA" id="ARBA00022670"/>
    </source>
</evidence>
<dbReference type="GO" id="GO:0009252">
    <property type="term" value="P:peptidoglycan biosynthetic process"/>
    <property type="evidence" value="ECO:0007669"/>
    <property type="project" value="UniProtKB-UniPathway"/>
</dbReference>
<evidence type="ECO:0000313" key="18">
    <source>
        <dbReference type="EMBL" id="RKE94304.1"/>
    </source>
</evidence>
<comment type="catalytic activity">
    <reaction evidence="12">
        <text>Preferential cleavage: (Ac)2-L-Lys-D-Ala-|-D-Ala. Also transpeptidation of peptidyl-alanyl moieties that are N-acyl substituents of D-alanine.</text>
        <dbReference type="EC" id="3.4.16.4"/>
    </reaction>
</comment>
<dbReference type="PANTHER" id="PTHR21581">
    <property type="entry name" value="D-ALANYL-D-ALANINE CARBOXYPEPTIDASE"/>
    <property type="match status" value="1"/>
</dbReference>
<dbReference type="OrthoDB" id="9795979at2"/>
<dbReference type="UniPathway" id="UPA00219"/>
<feature type="active site" evidence="13">
    <location>
        <position position="114"/>
    </location>
</feature>
<evidence type="ECO:0000256" key="3">
    <source>
        <dbReference type="ARBA" id="ARBA00007164"/>
    </source>
</evidence>
<evidence type="ECO:0000256" key="12">
    <source>
        <dbReference type="ARBA" id="ARBA00034000"/>
    </source>
</evidence>
<keyword evidence="10" id="KW-0573">Peptidoglycan synthesis</keyword>
<dbReference type="SMART" id="SM00936">
    <property type="entry name" value="PBP5_C"/>
    <property type="match status" value="1"/>
</dbReference>
<dbReference type="PANTHER" id="PTHR21581:SF6">
    <property type="entry name" value="TRAFFICKING PROTEIN PARTICLE COMPLEX SUBUNIT 12"/>
    <property type="match status" value="1"/>
</dbReference>
<dbReference type="STRING" id="1443111.Z949_1047"/>
<name>A0A420DJC5_9RHOB</name>
<dbReference type="InterPro" id="IPR001967">
    <property type="entry name" value="Peptidase_S11_N"/>
</dbReference>
<evidence type="ECO:0000256" key="7">
    <source>
        <dbReference type="ARBA" id="ARBA00022729"/>
    </source>
</evidence>
<protein>
    <recommendedName>
        <fullName evidence="4">serine-type D-Ala-D-Ala carboxypeptidase</fullName>
        <ecNumber evidence="4">3.4.16.4</ecNumber>
    </recommendedName>
</protein>
<comment type="function">
    <text evidence="1">Removes C-terminal D-alanyl residues from sugar-peptide cell wall precursors.</text>
</comment>
<feature type="binding site" evidence="14">
    <location>
        <position position="219"/>
    </location>
    <ligand>
        <name>substrate</name>
    </ligand>
</feature>
<evidence type="ECO:0000256" key="15">
    <source>
        <dbReference type="RuleBase" id="RU004016"/>
    </source>
</evidence>
<dbReference type="InterPro" id="IPR012907">
    <property type="entry name" value="Peptidase_S11_C"/>
</dbReference>
<evidence type="ECO:0000256" key="1">
    <source>
        <dbReference type="ARBA" id="ARBA00003217"/>
    </source>
</evidence>
<keyword evidence="5 18" id="KW-0121">Carboxypeptidase</keyword>
<keyword evidence="6" id="KW-0645">Protease</keyword>
<feature type="active site" description="Proton acceptor" evidence="13">
    <location>
        <position position="57"/>
    </location>
</feature>
<sequence length="386" mass="41205">MRGIKLALGALALLVSSVSAQAFETGASAAYVMDFNTGTVLMSKNADQPLPPASMSKLMTLYMAFEAVDNNVLQLDQELPVSAAAMAYGGSTMFLKAGERVKVEDLIRGIIVLSGNDACVVIAEALSGTESKFAQQMTMRAQQLGMTNSSFSNSNGWPQAGHRMSMRDLGLIAAKLIKDYPQYYPMFSQEEFLFDATESSNRFNRNPLLGLGIGADGLKTGHTQEAGYGLVGSALQGDRRIIFVLSGLPSAQERAREAEAVTNWAFRQFSQTELGKAGTKIAEADVSIGAEQMVGMELAEDISLLLPVTPIAPLKTEIVYSSPIKAPIAKGQQIGELVISPEGLPEHRVPLVADRDIAPHGFVGRMMAAAQHLAQRISAPPTPEAS</sequence>
<evidence type="ECO:0000256" key="14">
    <source>
        <dbReference type="PIRSR" id="PIRSR618044-2"/>
    </source>
</evidence>
<dbReference type="GO" id="GO:0071555">
    <property type="term" value="P:cell wall organization"/>
    <property type="evidence" value="ECO:0007669"/>
    <property type="project" value="UniProtKB-KW"/>
</dbReference>
<proteinExistence type="inferred from homology"/>